<evidence type="ECO:0000256" key="1">
    <source>
        <dbReference type="ARBA" id="ARBA00004141"/>
    </source>
</evidence>
<dbReference type="EMBL" id="CP013355">
    <property type="protein sequence ID" value="AMC12136.1"/>
    <property type="molecule type" value="Genomic_DNA"/>
</dbReference>
<protein>
    <recommendedName>
        <fullName evidence="5">Probable membrane transporter protein</fullName>
    </recommendedName>
</protein>
<dbReference type="PANTHER" id="PTHR43701">
    <property type="entry name" value="MEMBRANE TRANSPORTER PROTEIN MJ0441-RELATED"/>
    <property type="match status" value="1"/>
</dbReference>
<dbReference type="PANTHER" id="PTHR43701:SF2">
    <property type="entry name" value="MEMBRANE TRANSPORTER PROTEIN YJNA-RELATED"/>
    <property type="match status" value="1"/>
</dbReference>
<organism evidence="6 7">
    <name type="scientific">Lutibacter profundi</name>
    <dbReference type="NCBI Taxonomy" id="1622118"/>
    <lineage>
        <taxon>Bacteria</taxon>
        <taxon>Pseudomonadati</taxon>
        <taxon>Bacteroidota</taxon>
        <taxon>Flavobacteriia</taxon>
        <taxon>Flavobacteriales</taxon>
        <taxon>Flavobacteriaceae</taxon>
        <taxon>Lutibacter</taxon>
    </lineage>
</organism>
<gene>
    <name evidence="6" type="ORF">Lupro_00480</name>
</gene>
<feature type="transmembrane region" description="Helical" evidence="5">
    <location>
        <begin position="49"/>
        <end position="67"/>
    </location>
</feature>
<accession>A0A0X8G8P5</accession>
<comment type="subcellular location">
    <subcellularLocation>
        <location evidence="5">Cell membrane</location>
        <topology evidence="5">Multi-pass membrane protein</topology>
    </subcellularLocation>
    <subcellularLocation>
        <location evidence="1">Membrane</location>
        <topology evidence="1">Multi-pass membrane protein</topology>
    </subcellularLocation>
</comment>
<feature type="transmembrane region" description="Helical" evidence="5">
    <location>
        <begin position="106"/>
        <end position="123"/>
    </location>
</feature>
<keyword evidence="7" id="KW-1185">Reference proteome</keyword>
<evidence type="ECO:0000256" key="2">
    <source>
        <dbReference type="ARBA" id="ARBA00022692"/>
    </source>
</evidence>
<dbReference type="InterPro" id="IPR051598">
    <property type="entry name" value="TSUP/Inactive_protease-like"/>
</dbReference>
<evidence type="ECO:0000256" key="4">
    <source>
        <dbReference type="ARBA" id="ARBA00023136"/>
    </source>
</evidence>
<feature type="transmembrane region" description="Helical" evidence="5">
    <location>
        <begin position="79"/>
        <end position="99"/>
    </location>
</feature>
<name>A0A0X8G8P5_9FLAO</name>
<keyword evidence="2 5" id="KW-0812">Transmembrane</keyword>
<reference evidence="6 7" key="2">
    <citation type="journal article" date="2016" name="Int. J. Syst. Evol. Microbiol.">
        <title>Lutibacter profundi sp. nov., isolated from a deep-sea hydrothermal system on the Arctic Mid-Ocean Ridge and emended description of the genus Lutibacter.</title>
        <authorList>
            <person name="Le Moine Bauer S."/>
            <person name="Roalkvam I."/>
            <person name="Steen I.H."/>
            <person name="Dahle H."/>
        </authorList>
    </citation>
    <scope>NUCLEOTIDE SEQUENCE [LARGE SCALE GENOMIC DNA]</scope>
    <source>
        <strain evidence="6 7">LP1</strain>
    </source>
</reference>
<feature type="transmembrane region" description="Helical" evidence="5">
    <location>
        <begin position="6"/>
        <end position="37"/>
    </location>
</feature>
<dbReference type="AlphaFoldDB" id="A0A0X8G8P5"/>
<evidence type="ECO:0000313" key="6">
    <source>
        <dbReference type="EMBL" id="AMC12136.1"/>
    </source>
</evidence>
<proteinExistence type="inferred from homology"/>
<evidence type="ECO:0000313" key="7">
    <source>
        <dbReference type="Proteomes" id="UP000059672"/>
    </source>
</evidence>
<keyword evidence="5" id="KW-1003">Cell membrane</keyword>
<dbReference type="OrthoDB" id="595460at2"/>
<keyword evidence="3 5" id="KW-1133">Transmembrane helix</keyword>
<evidence type="ECO:0000256" key="5">
    <source>
        <dbReference type="RuleBase" id="RU363041"/>
    </source>
</evidence>
<sequence length="125" mass="13387">MTLTTIIILSIIGLLAGILSGLVGIGGGIIMVPLFILFLGLTQHNAQGLSLAVMLPPVTFFAVYNYHTAGEGGNIDWRIALLVAVLFMIGGFLGSKIALQIDQRMLKKIFGVMMLIVAIKLIFTK</sequence>
<dbReference type="InterPro" id="IPR002781">
    <property type="entry name" value="TM_pro_TauE-like"/>
</dbReference>
<dbReference type="Pfam" id="PF01925">
    <property type="entry name" value="TauE"/>
    <property type="match status" value="1"/>
</dbReference>
<comment type="similarity">
    <text evidence="5">Belongs to the 4-toluene sulfonate uptake permease (TSUP) (TC 2.A.102) family.</text>
</comment>
<keyword evidence="4 5" id="KW-0472">Membrane</keyword>
<evidence type="ECO:0000256" key="3">
    <source>
        <dbReference type="ARBA" id="ARBA00022989"/>
    </source>
</evidence>
<dbReference type="STRING" id="1622118.Lupro_00480"/>
<dbReference type="KEGG" id="lut:Lupro_00480"/>
<dbReference type="GO" id="GO:0005886">
    <property type="term" value="C:plasma membrane"/>
    <property type="evidence" value="ECO:0007669"/>
    <property type="project" value="UniProtKB-SubCell"/>
</dbReference>
<reference evidence="7" key="1">
    <citation type="submission" date="2015-12" db="EMBL/GenBank/DDBJ databases">
        <title>Complete genome sequence of Lutibacter profundus strain LP1.</title>
        <authorList>
            <person name="Wissuwa J."/>
            <person name="Le Moine Bauer S."/>
            <person name="Stokke R."/>
            <person name="Dahle H."/>
            <person name="Steen I.H."/>
        </authorList>
    </citation>
    <scope>NUCLEOTIDE SEQUENCE [LARGE SCALE GENOMIC DNA]</scope>
    <source>
        <strain evidence="7">LP1</strain>
    </source>
</reference>
<dbReference type="Proteomes" id="UP000059672">
    <property type="component" value="Chromosome"/>
</dbReference>